<dbReference type="AlphaFoldDB" id="A0A0S4FPY2"/>
<dbReference type="GO" id="GO:0047355">
    <property type="term" value="F:CDP-glycerol glycerophosphotransferase activity"/>
    <property type="evidence" value="ECO:0007669"/>
    <property type="project" value="InterPro"/>
</dbReference>
<dbReference type="InterPro" id="IPR007554">
    <property type="entry name" value="Glycerophosphate_synth"/>
</dbReference>
<comment type="subcellular location">
    <subcellularLocation>
        <location evidence="1">Cell membrane</location>
        <topology evidence="1">Peripheral membrane protein</topology>
    </subcellularLocation>
</comment>
<dbReference type="PANTHER" id="PTHR37316">
    <property type="entry name" value="TEICHOIC ACID GLYCEROL-PHOSPHATE PRIMASE"/>
    <property type="match status" value="1"/>
</dbReference>
<comment type="similarity">
    <text evidence="2">Belongs to the CDP-glycerol glycerophosphotransferase family.</text>
</comment>
<dbReference type="PANTHER" id="PTHR37316:SF3">
    <property type="entry name" value="TEICHOIC ACID GLYCEROL-PHOSPHATE TRANSFERASE"/>
    <property type="match status" value="1"/>
</dbReference>
<evidence type="ECO:0000256" key="6">
    <source>
        <dbReference type="ARBA" id="ARBA00023136"/>
    </source>
</evidence>
<accession>A0A0S4FPY2</accession>
<evidence type="ECO:0000256" key="1">
    <source>
        <dbReference type="ARBA" id="ARBA00004202"/>
    </source>
</evidence>
<dbReference type="InterPro" id="IPR043149">
    <property type="entry name" value="TagF_N"/>
</dbReference>
<evidence type="ECO:0000256" key="4">
    <source>
        <dbReference type="ARBA" id="ARBA00022679"/>
    </source>
</evidence>
<evidence type="ECO:0000256" key="3">
    <source>
        <dbReference type="ARBA" id="ARBA00022475"/>
    </source>
</evidence>
<dbReference type="SUPFAM" id="SSF53756">
    <property type="entry name" value="UDP-Glycosyltransferase/glycogen phosphorylase"/>
    <property type="match status" value="1"/>
</dbReference>
<keyword evidence="8" id="KW-1185">Reference proteome</keyword>
<evidence type="ECO:0000313" key="8">
    <source>
        <dbReference type="Proteomes" id="UP000062768"/>
    </source>
</evidence>
<dbReference type="GO" id="GO:0005886">
    <property type="term" value="C:plasma membrane"/>
    <property type="evidence" value="ECO:0007669"/>
    <property type="project" value="UniProtKB-SubCell"/>
</dbReference>
<organism evidence="7 8">
    <name type="scientific">Methanobacterium formicicum</name>
    <dbReference type="NCBI Taxonomy" id="2162"/>
    <lineage>
        <taxon>Archaea</taxon>
        <taxon>Methanobacteriati</taxon>
        <taxon>Methanobacteriota</taxon>
        <taxon>Methanomada group</taxon>
        <taxon>Methanobacteria</taxon>
        <taxon>Methanobacteriales</taxon>
        <taxon>Methanobacteriaceae</taxon>
        <taxon>Methanobacterium</taxon>
    </lineage>
</organism>
<dbReference type="EMBL" id="LN734822">
    <property type="protein sequence ID" value="CEL25134.1"/>
    <property type="molecule type" value="Genomic_DNA"/>
</dbReference>
<keyword evidence="4" id="KW-0808">Transferase</keyword>
<evidence type="ECO:0008006" key="9">
    <source>
        <dbReference type="Google" id="ProtNLM"/>
    </source>
</evidence>
<dbReference type="InterPro" id="IPR051612">
    <property type="entry name" value="Teichoic_Acid_Biosynth"/>
</dbReference>
<protein>
    <recommendedName>
        <fullName evidence="9">CDP-glycerol:poly(Glycerophosphate) glycerophosphotransferase</fullName>
    </recommendedName>
</protein>
<reference evidence="7" key="1">
    <citation type="submission" date="2014-09" db="EMBL/GenBank/DDBJ databases">
        <authorList>
            <person name="Wibberg D."/>
        </authorList>
    </citation>
    <scope>NUCLEOTIDE SEQUENCE [LARGE SCALE GENOMIC DNA]</scope>
    <source>
        <strain evidence="7">Mb9</strain>
    </source>
</reference>
<dbReference type="InterPro" id="IPR043148">
    <property type="entry name" value="TagF_C"/>
</dbReference>
<dbReference type="Gene3D" id="3.40.50.11820">
    <property type="match status" value="1"/>
</dbReference>
<keyword evidence="5" id="KW-0777">Teichoic acid biosynthesis</keyword>
<dbReference type="RefSeq" id="WP_060537883.1">
    <property type="nucleotide sequence ID" value="NZ_LN734822.1"/>
</dbReference>
<evidence type="ECO:0000256" key="5">
    <source>
        <dbReference type="ARBA" id="ARBA00022944"/>
    </source>
</evidence>
<evidence type="ECO:0000313" key="7">
    <source>
        <dbReference type="EMBL" id="CEL25134.1"/>
    </source>
</evidence>
<dbReference type="PATRIC" id="fig|2162.10.peg.1564"/>
<name>A0A0S4FPY2_METFO</name>
<dbReference type="Proteomes" id="UP000062768">
    <property type="component" value="Chromosome I"/>
</dbReference>
<keyword evidence="3" id="KW-1003">Cell membrane</keyword>
<gene>
    <name evidence="7" type="ORF">MB9_1498</name>
</gene>
<sequence>MQKEKLLFFIIRKLNRIIPKKKNQIIFESAPDFSDNSNSMFNYIKNNKKIKSQYSLIWLVNDKKLLKTLKNEKIEVYSKNSLKGLYSVLRSKFIFNTHTSFVNIKSENQVLINLWHGMPLKSMGFNDSSESDNNLKTVRKMSQKNDILIATSTIMKNLLASCFYMDPRKIYVTGQPRNDKLFINNKQKLSQLLNLDVSNYKKIVLFSPTFRKWGSKVDGISRETNIFGFEDYNSTIFNNFLEEQNILFLLKIHPFEEKYYLSKLNNNSKNMVLITQNRLKDNLLDLYDILGAIDILITDYSSIYFDFLLLNRPIIFIPTDLKEYSKSRGFLLEPYDFWTPGPKILKFKDLIEELKKIEETDYKKERIVVNSIINKYQDKNSCKRIFELFIKD</sequence>
<dbReference type="Gene3D" id="3.40.50.12580">
    <property type="match status" value="1"/>
</dbReference>
<keyword evidence="6" id="KW-0472">Membrane</keyword>
<dbReference type="Pfam" id="PF04464">
    <property type="entry name" value="Glyphos_transf"/>
    <property type="match status" value="1"/>
</dbReference>
<proteinExistence type="inferred from homology"/>
<evidence type="ECO:0000256" key="2">
    <source>
        <dbReference type="ARBA" id="ARBA00010488"/>
    </source>
</evidence>
<dbReference type="GeneID" id="26739737"/>